<dbReference type="EC" id="2.7.7.7" evidence="1"/>
<gene>
    <name evidence="1" type="ORF">MWN34_00735</name>
</gene>
<keyword evidence="1" id="KW-0808">Transferase</keyword>
<evidence type="ECO:0000313" key="2">
    <source>
        <dbReference type="Proteomes" id="UP001203284"/>
    </source>
</evidence>
<dbReference type="Pfam" id="PF04364">
    <property type="entry name" value="DNA_pol3_chi"/>
    <property type="match status" value="1"/>
</dbReference>
<proteinExistence type="predicted"/>
<dbReference type="SUPFAM" id="SSF102400">
    <property type="entry name" value="DNA polymerase III chi subunit"/>
    <property type="match status" value="1"/>
</dbReference>
<dbReference type="RefSeq" id="WP_247025717.1">
    <property type="nucleotide sequence ID" value="NZ_JALKCH010000001.1"/>
</dbReference>
<dbReference type="PANTHER" id="PTHR38767:SF1">
    <property type="entry name" value="DNA POLYMERASE III SUBUNIT CHI"/>
    <property type="match status" value="1"/>
</dbReference>
<dbReference type="InterPro" id="IPR007459">
    <property type="entry name" value="DNA_pol3_chi"/>
</dbReference>
<dbReference type="EMBL" id="JALKCH010000001">
    <property type="protein sequence ID" value="MCK0195431.1"/>
    <property type="molecule type" value="Genomic_DNA"/>
</dbReference>
<comment type="caution">
    <text evidence="1">The sequence shown here is derived from an EMBL/GenBank/DDBJ whole genome shotgun (WGS) entry which is preliminary data.</text>
</comment>
<dbReference type="Gene3D" id="3.40.50.10110">
    <property type="entry name" value="DNA polymerase III subunit chi"/>
    <property type="match status" value="1"/>
</dbReference>
<dbReference type="Proteomes" id="UP001203284">
    <property type="component" value="Unassembled WGS sequence"/>
</dbReference>
<accession>A0ABT0D659</accession>
<protein>
    <submittedName>
        <fullName evidence="1">DNA polymerase III subunit chi</fullName>
        <ecNumber evidence="1">2.7.7.7</ecNumber>
    </submittedName>
</protein>
<sequence>MAEVYFYHLQRQPLEKVLPQLLEKALERGWRCVVQAAPERIDALDQLLWTYDDASFLPHGTARDPDPAAQPILLTDGAANPNGAQVRFLLDDSPLEGAGDYERVVLIFDGADPDHVDKARENWRAAQRAGHAVSYWQQGEDGRWGRR</sequence>
<reference evidence="1 2" key="1">
    <citation type="submission" date="2022-04" db="EMBL/GenBank/DDBJ databases">
        <authorList>
            <person name="Grouzdev D.S."/>
            <person name="Pantiukh K.S."/>
            <person name="Krutkina M.S."/>
        </authorList>
    </citation>
    <scope>NUCLEOTIDE SEQUENCE [LARGE SCALE GENOMIC DNA]</scope>
    <source>
        <strain evidence="1 2">6x-1</strain>
    </source>
</reference>
<dbReference type="InterPro" id="IPR036768">
    <property type="entry name" value="PolIII_chi_sf"/>
</dbReference>
<dbReference type="PANTHER" id="PTHR38767">
    <property type="entry name" value="DNA POLYMERASE III SUBUNIT CHI"/>
    <property type="match status" value="1"/>
</dbReference>
<keyword evidence="2" id="KW-1185">Reference proteome</keyword>
<dbReference type="NCBIfam" id="NF004347">
    <property type="entry name" value="PRK05728.1-4"/>
    <property type="match status" value="1"/>
</dbReference>
<evidence type="ECO:0000313" key="1">
    <source>
        <dbReference type="EMBL" id="MCK0195431.1"/>
    </source>
</evidence>
<dbReference type="GO" id="GO:0003887">
    <property type="term" value="F:DNA-directed DNA polymerase activity"/>
    <property type="evidence" value="ECO:0007669"/>
    <property type="project" value="UniProtKB-EC"/>
</dbReference>
<keyword evidence="1" id="KW-0548">Nucleotidyltransferase</keyword>
<name>A0ABT0D659_9HYPH</name>
<organism evidence="1 2">
    <name type="scientific">Ancylobacter crimeensis</name>
    <dbReference type="NCBI Taxonomy" id="2579147"/>
    <lineage>
        <taxon>Bacteria</taxon>
        <taxon>Pseudomonadati</taxon>
        <taxon>Pseudomonadota</taxon>
        <taxon>Alphaproteobacteria</taxon>
        <taxon>Hyphomicrobiales</taxon>
        <taxon>Xanthobacteraceae</taxon>
        <taxon>Ancylobacter</taxon>
    </lineage>
</organism>